<dbReference type="Proteomes" id="UP000236151">
    <property type="component" value="Unassembled WGS sequence"/>
</dbReference>
<dbReference type="InterPro" id="IPR017853">
    <property type="entry name" value="GH"/>
</dbReference>
<comment type="caution">
    <text evidence="2">The sequence shown here is derived from an EMBL/GenBank/DDBJ whole genome shotgun (WGS) entry which is preliminary data.</text>
</comment>
<dbReference type="EMBL" id="NIOJ01000015">
    <property type="protein sequence ID" value="PNT99839.1"/>
    <property type="molecule type" value="Genomic_DNA"/>
</dbReference>
<sequence length="701" mass="80238">MSTITLENENLRLEFDSTYATLIRLTAVKTGWEILNRPSLGLSYRLMVPMPGRRNNPVYGEKQIPAAIEVSPDKRTATFTWDGVTSEYGGKHDINIVLKVSLTQRQAVFAMSISNNSQYTVENVYCPYLGDVQHPPEEKWFKTFLYSYATAQEWSLWPTFQNLRGYFGVDYPTQFSPGTQYGGSPMSPFILLRGEKQGLYAGICEASAELVAWHTELRPGYGSSIDSRVPEESVIGGKEVSIRFAAVHLPFILPGETRKLTPVALEAFTGGWQKGVDIYKAWRSSWMKTPELPEWVKQPHSWQQIHINSPEDELRMSFRDLVKIGEDCARHGVKAIQLVGWNDGGQDQGNPSHDPDPRLGTFEDLKEAIAKIQAMGVKVILFAKFTWADRATEWFRNDLKRLAVKDPYGDYYHYGGYHYQTATQLLDINTKRLIPMCFLSEEYLEICNREFKKMVDLGADGILFDECLHHSPALLCFDKSHGHRYAAPVYANDRKLIENFSLLTPENKEFLFAGEACYDWEFEAYHLSYHRSESKKHIPLTRYMLPDVPLMTAVTGFNDRNMINQCLTYKYIISYEPYNFKGRLEDFPDTLEYGKKMDALRMELREYFWDGEFRHECGAEVTLQDGNPHTPYSVFISRKTGKAGLVICNYDERNTIRVQARLENGALLRKYRLVDHPEWKDASSGITIPPCSAAVVIDEGV</sequence>
<dbReference type="CDD" id="cd00551">
    <property type="entry name" value="AmyAc_family"/>
    <property type="match status" value="1"/>
</dbReference>
<dbReference type="KEGG" id="cthd:CDO33_05300"/>
<protein>
    <recommendedName>
        <fullName evidence="1">DUF6259 domain-containing protein</fullName>
    </recommendedName>
</protein>
<feature type="domain" description="DUF6259" evidence="1">
    <location>
        <begin position="265"/>
        <end position="517"/>
    </location>
</feature>
<dbReference type="SUPFAM" id="SSF51445">
    <property type="entry name" value="(Trans)glycosidases"/>
    <property type="match status" value="1"/>
</dbReference>
<keyword evidence="3" id="KW-1185">Reference proteome</keyword>
<evidence type="ECO:0000313" key="3">
    <source>
        <dbReference type="Proteomes" id="UP000236151"/>
    </source>
</evidence>
<evidence type="ECO:0000259" key="1">
    <source>
        <dbReference type="Pfam" id="PF19773"/>
    </source>
</evidence>
<dbReference type="Gene3D" id="3.20.20.80">
    <property type="entry name" value="Glycosidases"/>
    <property type="match status" value="1"/>
</dbReference>
<accession>A0A2K2FM28</accession>
<dbReference type="Pfam" id="PF19773">
    <property type="entry name" value="DUF6259"/>
    <property type="match status" value="1"/>
</dbReference>
<name>A0A2K2FM28_9CLOT</name>
<evidence type="ECO:0000313" key="2">
    <source>
        <dbReference type="EMBL" id="PNT99839.1"/>
    </source>
</evidence>
<organism evidence="2 3">
    <name type="scientific">Clostridium thermosuccinogenes</name>
    <dbReference type="NCBI Taxonomy" id="84032"/>
    <lineage>
        <taxon>Bacteria</taxon>
        <taxon>Bacillati</taxon>
        <taxon>Bacillota</taxon>
        <taxon>Clostridia</taxon>
        <taxon>Eubacteriales</taxon>
        <taxon>Clostridiaceae</taxon>
        <taxon>Clostridium</taxon>
    </lineage>
</organism>
<proteinExistence type="predicted"/>
<dbReference type="InterPro" id="IPR046226">
    <property type="entry name" value="DUF6259"/>
</dbReference>
<reference evidence="2 3" key="1">
    <citation type="submission" date="2017-06" db="EMBL/GenBank/DDBJ databases">
        <title>Investigating the central metabolism of Clostridium thermosuccinogenes.</title>
        <authorList>
            <person name="Koendjbiharie J.G."/>
            <person name="van Kranenburg R."/>
        </authorList>
    </citation>
    <scope>NUCLEOTIDE SEQUENCE [LARGE SCALE GENOMIC DNA]</scope>
    <source>
        <strain evidence="2 3">DSM 5806</strain>
    </source>
</reference>
<dbReference type="OrthoDB" id="5077666at2"/>
<gene>
    <name evidence="2" type="ORF">CDQ84_07705</name>
</gene>
<dbReference type="RefSeq" id="WP_103081149.1">
    <property type="nucleotide sequence ID" value="NZ_CP021850.1"/>
</dbReference>
<dbReference type="AlphaFoldDB" id="A0A2K2FM28"/>